<protein>
    <submittedName>
        <fullName evidence="1">Expressed protein</fullName>
    </submittedName>
</protein>
<dbReference type="Proteomes" id="UP000017981">
    <property type="component" value="Unassembled WGS sequence"/>
</dbReference>
<dbReference type="AlphaFoldDB" id="T2ISJ8"/>
<dbReference type="EMBL" id="CAQL01000295">
    <property type="protein sequence ID" value="CCQ55130.1"/>
    <property type="molecule type" value="Genomic_DNA"/>
</dbReference>
<name>T2ISJ8_CROWT</name>
<comment type="caution">
    <text evidence="1">The sequence shown here is derived from an EMBL/GenBank/DDBJ whole genome shotgun (WGS) entry which is preliminary data.</text>
</comment>
<accession>T2ISJ8</accession>
<reference evidence="1 2" key="1">
    <citation type="submission" date="2013-01" db="EMBL/GenBank/DDBJ databases">
        <authorList>
            <person name="Bench S."/>
        </authorList>
    </citation>
    <scope>NUCLEOTIDE SEQUENCE [LARGE SCALE GENOMIC DNA]</scope>
    <source>
        <strain evidence="1 2">WH 0005</strain>
    </source>
</reference>
<gene>
    <name evidence="1" type="ORF">CWATWH0005_5651</name>
</gene>
<evidence type="ECO:0000313" key="2">
    <source>
        <dbReference type="Proteomes" id="UP000017981"/>
    </source>
</evidence>
<reference evidence="1 2" key="2">
    <citation type="submission" date="2013-09" db="EMBL/GenBank/DDBJ databases">
        <title>Whole genome comparison of six Crocosphaera watsonii strains with differing phenotypes.</title>
        <authorList>
            <person name="Bench S.R."/>
            <person name="Heller P."/>
            <person name="Frank I."/>
            <person name="Arciniega M."/>
            <person name="Shilova I.N."/>
            <person name="Zehr J.P."/>
        </authorList>
    </citation>
    <scope>NUCLEOTIDE SEQUENCE [LARGE SCALE GENOMIC DNA]</scope>
    <source>
        <strain evidence="1 2">WH 0005</strain>
    </source>
</reference>
<proteinExistence type="predicted"/>
<sequence>MAVIETVPSVVFKTRVRDESVPGPNPFRWQDVTTEEIFKGKK</sequence>
<evidence type="ECO:0000313" key="1">
    <source>
        <dbReference type="EMBL" id="CCQ55130.1"/>
    </source>
</evidence>
<organism evidence="1 2">
    <name type="scientific">Crocosphaera watsonii WH 0005</name>
    <dbReference type="NCBI Taxonomy" id="423472"/>
    <lineage>
        <taxon>Bacteria</taxon>
        <taxon>Bacillati</taxon>
        <taxon>Cyanobacteriota</taxon>
        <taxon>Cyanophyceae</taxon>
        <taxon>Oscillatoriophycideae</taxon>
        <taxon>Chroococcales</taxon>
        <taxon>Aphanothecaceae</taxon>
        <taxon>Crocosphaera</taxon>
    </lineage>
</organism>